<dbReference type="EMBL" id="QZCE01000002">
    <property type="protein sequence ID" value="NEZ65748.1"/>
    <property type="molecule type" value="Genomic_DNA"/>
</dbReference>
<evidence type="ECO:0000313" key="3">
    <source>
        <dbReference type="EMBL" id="NEZ64007.1"/>
    </source>
</evidence>
<feature type="region of interest" description="Disordered" evidence="1">
    <location>
        <begin position="1"/>
        <end position="44"/>
    </location>
</feature>
<evidence type="ECO:0000313" key="2">
    <source>
        <dbReference type="EMBL" id="NEZ61711.1"/>
    </source>
</evidence>
<proteinExistence type="predicted"/>
<dbReference type="EMBL" id="QZCE01000002">
    <property type="protein sequence ID" value="NEZ65093.1"/>
    <property type="molecule type" value="Genomic_DNA"/>
</dbReference>
<gene>
    <name evidence="2" type="ORF">D0962_02795</name>
    <name evidence="3" type="ORF">D0962_14625</name>
    <name evidence="4" type="ORF">D0962_20335</name>
    <name evidence="5" type="ORF">D0962_23820</name>
    <name evidence="6" type="ORF">D0962_35825</name>
    <name evidence="7" type="ORF">D0962_37640</name>
</gene>
<evidence type="ECO:0000313" key="6">
    <source>
        <dbReference type="EMBL" id="NEZ68041.1"/>
    </source>
</evidence>
<organism evidence="7 8">
    <name type="scientific">Adonisia turfae CCMR0082</name>
    <dbReference type="NCBI Taxonomy" id="2304604"/>
    <lineage>
        <taxon>Bacteria</taxon>
        <taxon>Bacillati</taxon>
        <taxon>Cyanobacteriota</taxon>
        <taxon>Adonisia</taxon>
        <taxon>Adonisia turfae</taxon>
    </lineage>
</organism>
<dbReference type="Proteomes" id="UP000473574">
    <property type="component" value="Unassembled WGS sequence"/>
</dbReference>
<dbReference type="AlphaFoldDB" id="A0A6M0SKQ0"/>
<evidence type="ECO:0000313" key="5">
    <source>
        <dbReference type="EMBL" id="NEZ65748.1"/>
    </source>
</evidence>
<dbReference type="EMBL" id="QZCE01000002">
    <property type="protein sequence ID" value="NEZ64007.1"/>
    <property type="molecule type" value="Genomic_DNA"/>
</dbReference>
<evidence type="ECO:0000313" key="4">
    <source>
        <dbReference type="EMBL" id="NEZ65093.1"/>
    </source>
</evidence>
<evidence type="ECO:0000313" key="7">
    <source>
        <dbReference type="EMBL" id="NEZ68383.1"/>
    </source>
</evidence>
<protein>
    <submittedName>
        <fullName evidence="7">Uncharacterized protein</fullName>
    </submittedName>
</protein>
<feature type="compositionally biased region" description="Basic and acidic residues" evidence="1">
    <location>
        <begin position="1"/>
        <end position="11"/>
    </location>
</feature>
<reference evidence="7 8" key="1">
    <citation type="journal article" date="2020" name="Microb. Ecol.">
        <title>Ecogenomics of the Marine Benthic Filamentous Cyanobacterium Adonisia.</title>
        <authorList>
            <person name="Walter J.M."/>
            <person name="Coutinho F.H."/>
            <person name="Leomil L."/>
            <person name="Hargreaves P.I."/>
            <person name="Campeao M.E."/>
            <person name="Vieira V.V."/>
            <person name="Silva B.S."/>
            <person name="Fistarol G.O."/>
            <person name="Salomon P.S."/>
            <person name="Sawabe T."/>
            <person name="Mino S."/>
            <person name="Hosokawa M."/>
            <person name="Miyashita H."/>
            <person name="Maruyama F."/>
            <person name="van Verk M.C."/>
            <person name="Dutilh B.E."/>
            <person name="Thompson C.C."/>
            <person name="Thompson F.L."/>
        </authorList>
    </citation>
    <scope>NUCLEOTIDE SEQUENCE [LARGE SCALE GENOMIC DNA]</scope>
    <source>
        <strain evidence="7 8">CCMR0082</strain>
    </source>
</reference>
<accession>A0A6M0SKQ0</accession>
<sequence length="104" mass="11229">MEHRAFHDIHLDSNQLDAFSAPHQSGSPSAEGEIPSNVDDDHSEDTLAIDGRLAPVASGLFLIGVERTEVPVEERYRLLQAGCRLGQIPSNALTTLGSADRLPQ</sequence>
<comment type="caution">
    <text evidence="7">The sequence shown here is derived from an EMBL/GenBank/DDBJ whole genome shotgun (WGS) entry which is preliminary data.</text>
</comment>
<dbReference type="EMBL" id="QZCE01000009">
    <property type="protein sequence ID" value="NEZ68383.1"/>
    <property type="molecule type" value="Genomic_DNA"/>
</dbReference>
<evidence type="ECO:0000256" key="1">
    <source>
        <dbReference type="SAM" id="MobiDB-lite"/>
    </source>
</evidence>
<feature type="compositionally biased region" description="Polar residues" evidence="1">
    <location>
        <begin position="12"/>
        <end position="28"/>
    </location>
</feature>
<name>A0A6M0SKQ0_9CYAN</name>
<dbReference type="EMBL" id="QZCE01000002">
    <property type="protein sequence ID" value="NEZ68041.1"/>
    <property type="molecule type" value="Genomic_DNA"/>
</dbReference>
<dbReference type="EMBL" id="QZCE01000001">
    <property type="protein sequence ID" value="NEZ61711.1"/>
    <property type="molecule type" value="Genomic_DNA"/>
</dbReference>
<evidence type="ECO:0000313" key="8">
    <source>
        <dbReference type="Proteomes" id="UP000473574"/>
    </source>
</evidence>